<evidence type="ECO:0000259" key="1">
    <source>
        <dbReference type="PROSITE" id="PS50878"/>
    </source>
</evidence>
<protein>
    <recommendedName>
        <fullName evidence="1">Reverse transcriptase domain-containing protein</fullName>
    </recommendedName>
</protein>
<reference evidence="2 3" key="1">
    <citation type="submission" date="2022-12" db="EMBL/GenBank/DDBJ databases">
        <title>Chromosome-level genome assembly of true bugs.</title>
        <authorList>
            <person name="Ma L."/>
            <person name="Li H."/>
        </authorList>
    </citation>
    <scope>NUCLEOTIDE SEQUENCE [LARGE SCALE GENOMIC DNA]</scope>
    <source>
        <strain evidence="2">Lab_2022b</strain>
    </source>
</reference>
<dbReference type="GO" id="GO:0071897">
    <property type="term" value="P:DNA biosynthetic process"/>
    <property type="evidence" value="ECO:0007669"/>
    <property type="project" value="UniProtKB-ARBA"/>
</dbReference>
<gene>
    <name evidence="2" type="ORF">O3M35_004114</name>
</gene>
<dbReference type="EMBL" id="JAPXFL010000014">
    <property type="protein sequence ID" value="KAK9497402.1"/>
    <property type="molecule type" value="Genomic_DNA"/>
</dbReference>
<name>A0AAW1CGH4_9HEMI</name>
<dbReference type="SUPFAM" id="SSF56672">
    <property type="entry name" value="DNA/RNA polymerases"/>
    <property type="match status" value="1"/>
</dbReference>
<proteinExistence type="predicted"/>
<comment type="caution">
    <text evidence="2">The sequence shown here is derived from an EMBL/GenBank/DDBJ whole genome shotgun (WGS) entry which is preliminary data.</text>
</comment>
<dbReference type="PROSITE" id="PS50878">
    <property type="entry name" value="RT_POL"/>
    <property type="match status" value="1"/>
</dbReference>
<dbReference type="CDD" id="cd01650">
    <property type="entry name" value="RT_nLTR_like"/>
    <property type="match status" value="1"/>
</dbReference>
<dbReference type="Proteomes" id="UP001461498">
    <property type="component" value="Unassembled WGS sequence"/>
</dbReference>
<organism evidence="2 3">
    <name type="scientific">Rhynocoris fuscipes</name>
    <dbReference type="NCBI Taxonomy" id="488301"/>
    <lineage>
        <taxon>Eukaryota</taxon>
        <taxon>Metazoa</taxon>
        <taxon>Ecdysozoa</taxon>
        <taxon>Arthropoda</taxon>
        <taxon>Hexapoda</taxon>
        <taxon>Insecta</taxon>
        <taxon>Pterygota</taxon>
        <taxon>Neoptera</taxon>
        <taxon>Paraneoptera</taxon>
        <taxon>Hemiptera</taxon>
        <taxon>Heteroptera</taxon>
        <taxon>Panheteroptera</taxon>
        <taxon>Cimicomorpha</taxon>
        <taxon>Reduviidae</taxon>
        <taxon>Harpactorinae</taxon>
        <taxon>Harpactorini</taxon>
        <taxon>Rhynocoris</taxon>
    </lineage>
</organism>
<dbReference type="Pfam" id="PF00078">
    <property type="entry name" value="RVT_1"/>
    <property type="match status" value="1"/>
</dbReference>
<sequence length="560" mass="62703">MLKNIADILSEPLSYLINSCFKVGHFPNNLKLSRVVPVHKSGSIDDINNFRPISLVPIVAKVIEGIMYKQMQAFVESNCILSKRQYGFIRGQGTINAITDFMKSGYEALNNGDSLVVKLLDLSKAFDTVSHDILVKKLAWYGFDETAIKCISSYLSERLMTVHKGNAYSSLLSLNQGVPQGSILGPLFFVLYINDLPASLDFDGVDVYLFADDLAVQLRNADSAAVTRCISVILRAVTTLMESRGLSLASEKTELVLLTRRHLPTEVPFSVGAEEIVASRALKYLWVYLDTKLSFWEQVRRAVEKAGKITSALSRLMANVGGPTECRRRLLMTVTNSVLLYGAEVWAGALDKGKYRKQKAAVQRRGALRIASAYRTVSEPAVLVIAGVPPIDLLALERRRVHRTRREVGVLQAKVAARAALMESWEERWRRETRGRWTARLIPSVEEWVSREWGEVGYYLTQFLSGHGYFRAYLQRMGIVEDAACIYGDSSHDDACHTFFECDRWSGERAALERVLGTWTPERAVAAMCGSRQGWGTVARYVEGVLKSKKRDLDRVEGGR</sequence>
<evidence type="ECO:0000313" key="3">
    <source>
        <dbReference type="Proteomes" id="UP001461498"/>
    </source>
</evidence>
<evidence type="ECO:0000313" key="2">
    <source>
        <dbReference type="EMBL" id="KAK9497402.1"/>
    </source>
</evidence>
<dbReference type="PANTHER" id="PTHR33332">
    <property type="entry name" value="REVERSE TRANSCRIPTASE DOMAIN-CONTAINING PROTEIN"/>
    <property type="match status" value="1"/>
</dbReference>
<keyword evidence="3" id="KW-1185">Reference proteome</keyword>
<dbReference type="AlphaFoldDB" id="A0AAW1CGH4"/>
<dbReference type="InterPro" id="IPR000477">
    <property type="entry name" value="RT_dom"/>
</dbReference>
<accession>A0AAW1CGH4</accession>
<dbReference type="InterPro" id="IPR043502">
    <property type="entry name" value="DNA/RNA_pol_sf"/>
</dbReference>
<feature type="domain" description="Reverse transcriptase" evidence="1">
    <location>
        <begin position="19"/>
        <end position="289"/>
    </location>
</feature>